<feature type="domain" description="UBR-type" evidence="11">
    <location>
        <begin position="90"/>
        <end position="166"/>
    </location>
</feature>
<dbReference type="Proteomes" id="UP000016088">
    <property type="component" value="Unassembled WGS sequence"/>
</dbReference>
<dbReference type="PANTHER" id="PTHR21497:SF24">
    <property type="entry name" value="E3 UBIQUITIN-PROTEIN LIGASE UBR1"/>
    <property type="match status" value="1"/>
</dbReference>
<organism evidence="12 13">
    <name type="scientific">Schizosaccharomyces octosporus (strain yFS286)</name>
    <name type="common">Fission yeast</name>
    <name type="synonym">Octosporomyces octosporus</name>
    <dbReference type="NCBI Taxonomy" id="483514"/>
    <lineage>
        <taxon>Eukaryota</taxon>
        <taxon>Fungi</taxon>
        <taxon>Dikarya</taxon>
        <taxon>Ascomycota</taxon>
        <taxon>Taphrinomycotina</taxon>
        <taxon>Schizosaccharomycetes</taxon>
        <taxon>Schizosaccharomycetales</taxon>
        <taxon>Schizosaccharomycetaceae</taxon>
        <taxon>Schizosaccharomyces</taxon>
    </lineage>
</organism>
<dbReference type="InterPro" id="IPR036390">
    <property type="entry name" value="WH_DNA-bd_sf"/>
</dbReference>
<sequence>MVSSETNRHLSRYALIRRRLLLFLQSHALMYSFMWSESSRKSLLNEVFSALLGYDHTLWHAFLPEKPVIGPSFKLRYAQGYREGDEYRPGVCGHSCGRIFKKGEVFYRCKTCSIDSNSALCVKCFRATNHKGHETSFTISAGSGGCCDCGNSSAWIREMPCKIHNSLQNISETKSGTQEIDEKLALSIKATIECVLDFILDVFHCSPENLKKMPTYESIIEDEHSSRLSEDKYGEIDDSCNLYSLMLWNDEKHSFKQFYEQITIAFDAPNDSFGQRLSNIINDTGRACVVTDSNIKELLRIGHKLAQINLTVTIRSMRDTFREECCGVLVEWLADIAGSEVCGDKSYIRTIICQELIKPWKCGLQSSIHSSKSPSFAKSEIVAIDNSDAFLSETHDRSVQMMLQSASENFEESELDNHSFRTATTHWTPSYLKKGKHEVLYKTRFDYFFLYDLKLWKSLRYKLQELYLGYFINVPGFKEVMGTRIAILYRRLAELFLLLDREPEHSVIFFSMQIFTVFGIARVLISDFDFLTTVNATLYTFFTYKVLSAPNFVDDQAIIRVDSTAFHSRRYIHIFHHIQFMLGIDCVAEAVREDPRFLKQYADFFSLFQGMSPYTRAISQHVEWESDSWMYVLNVSLQVAKLCRHVGNVFAYLDPERLKVAIDYLFGAIIQPRNRPADSWSNTESSTTGTWEDRNGMIHLVEYDIGFQPISFHHPLHWLLTYLLSFHMKKPGFERAWRESDLLRVVDHPLRVCAWLAQMRSKLWIRNGTTLRDQAHHYRNLSFHEYTFDLDLTLLQLVLVYGNPNVVLPIYSERYQLCDQFKGNYFIAHKHYDIPQLSSMLEEFMLLIISLVSHTAILDDRNMSDNIKHEIAHLLCFQPLSYSEIIKRVCEHFLDQREFEETLHEITNFRPAEGINDTGTFALKDEYFNLIDPFNVHYSRNQREEAELILRRKYSRIHDKQLDDVVYEAYHPIITSTKTLHVLQSDVFLKTLWHSVNYCYLYPSDQGKCEGLLLATLHACLIAFTAEMNDEPRFALKFCETKYPVVGGLDQYCNSSYVSLFTVLYQIKDHTEFAFARKKLNYLFSILKNRIPSCYEKLYRETLTVSSSKVAQSLSEAEESEQRQAKIRLAKERQQRIMEQFRLQQNRFLENNTDFELSDSEMDDADTSSITSTLSTRLFLEPPVESCLLCQEELRDKRPYGTLAFIQRSSVLRYLPSVDFTNLREIYDLPVNLDRTLPSRPFGIAAHNKHDLDDVDNYQSYTSHNSYSEFEGIEDLDSKDILRGFPSDSLDRGLYANSCGHLMHIDCFKNLMTSVTLTTRSNPYRNHPHNLSMKEFLCPLCKGLCNTILPILWRPKEELNSSEVRTNDCGLTAWLFPNPYINESMPSTQLYSINDINAQGTSSSNPIFPDLFQNAFKDSLKEVYTLNNGNKSTENLTSQSDNYLNITDSSPVNSIPSERKSLEDRFIISEDIFELYRRLNEVVDLNSSLYSSDYLPLNGKITNVLKLFSYTLTQVELSARGNVKAAGSTLPGVWFYNISKKQQVFLRVLSETVKTYTLLCAHDFERSIDSSMQEYELISYCQQKRLFGKVFHSLELPFTNVISDDRIEPLLEKDPFREFAEASVSGLVICENSFHTLTQLYYLSDIVKNLRVLLRSKVALMQLMHSQSVQVLDSKMLEGFQLLVSRVWQWSGLADHSNNPEIFNNHDLSDLRMLSLLYHLVEKFELVFLRKSALLWYCRYGISFESPSVSDGISACEQQRLQRQLQLDNIGTLANRLLNTNDSRKWSIVEFWIKSFAFSSSLCESPRLYSPSIPELVSLPFEHDKLFELLLGKKCSKCLTEPLEPAICLFCGQFLCFQSYCCAFNGIGECNLHIQQCAGDVGIFFITKRCAVLYLNPPLGSFAVAPFLDTYGEPDLGLRRGRSQYLSQKRYDETVRNTWLNGFIPSFIARKLDGVNDTGGWETL</sequence>
<dbReference type="UniPathway" id="UPA00143"/>
<evidence type="ECO:0000256" key="10">
    <source>
        <dbReference type="RuleBase" id="RU366018"/>
    </source>
</evidence>
<evidence type="ECO:0000256" key="3">
    <source>
        <dbReference type="ARBA" id="ARBA00022679"/>
    </source>
</evidence>
<dbReference type="FunFam" id="2.10.110.30:FF:000002">
    <property type="entry name" value="Putative e3 ubiquitin-protein ligase ubr3"/>
    <property type="match status" value="1"/>
</dbReference>
<dbReference type="Gene3D" id="1.10.10.2670">
    <property type="entry name" value="E3 ubiquitin-protein ligase"/>
    <property type="match status" value="1"/>
</dbReference>
<dbReference type="GO" id="GO:2000639">
    <property type="term" value="P:negative regulation of SREBP signaling pathway"/>
    <property type="evidence" value="ECO:0007669"/>
    <property type="project" value="EnsemblFungi"/>
</dbReference>
<dbReference type="GO" id="GO:0061630">
    <property type="term" value="F:ubiquitin protein ligase activity"/>
    <property type="evidence" value="ECO:0007669"/>
    <property type="project" value="UniProtKB-UniRule"/>
</dbReference>
<evidence type="ECO:0000259" key="11">
    <source>
        <dbReference type="PROSITE" id="PS51157"/>
    </source>
</evidence>
<dbReference type="PANTHER" id="PTHR21497">
    <property type="entry name" value="UBIQUITIN LIGASE E3 ALPHA-RELATED"/>
    <property type="match status" value="1"/>
</dbReference>
<comment type="pathway">
    <text evidence="2 10">Protein modification; protein ubiquitination.</text>
</comment>
<keyword evidence="13" id="KW-1185">Reference proteome</keyword>
<accession>S9QVU9</accession>
<dbReference type="HOGENOM" id="CLU_000684_1_0_1"/>
<evidence type="ECO:0000256" key="7">
    <source>
        <dbReference type="ARBA" id="ARBA00022833"/>
    </source>
</evidence>
<dbReference type="GO" id="GO:0008270">
    <property type="term" value="F:zinc ion binding"/>
    <property type="evidence" value="ECO:0007669"/>
    <property type="project" value="UniProtKB-UniRule"/>
</dbReference>
<keyword evidence="7 10" id="KW-0862">Zinc</keyword>
<dbReference type="GO" id="GO:0000151">
    <property type="term" value="C:ubiquitin ligase complex"/>
    <property type="evidence" value="ECO:0007669"/>
    <property type="project" value="TreeGrafter"/>
</dbReference>
<dbReference type="GO" id="GO:0016567">
    <property type="term" value="P:protein ubiquitination"/>
    <property type="evidence" value="ECO:0007669"/>
    <property type="project" value="UniProtKB-UniRule"/>
</dbReference>
<name>S9QVU9_SCHOY</name>
<evidence type="ECO:0000256" key="2">
    <source>
        <dbReference type="ARBA" id="ARBA00004906"/>
    </source>
</evidence>
<feature type="zinc finger region" description="UBR-type" evidence="9">
    <location>
        <begin position="90"/>
        <end position="166"/>
    </location>
</feature>
<dbReference type="InterPro" id="IPR042065">
    <property type="entry name" value="E3_ELL-like"/>
</dbReference>
<dbReference type="EC" id="2.3.2.27" evidence="10"/>
<evidence type="ECO:0000256" key="4">
    <source>
        <dbReference type="ARBA" id="ARBA00022723"/>
    </source>
</evidence>
<dbReference type="VEuPathDB" id="FungiDB:SOCG_04745"/>
<gene>
    <name evidence="12" type="ORF">SOCG_04745</name>
</gene>
<dbReference type="SMART" id="SM00396">
    <property type="entry name" value="ZnF_UBR1"/>
    <property type="match status" value="1"/>
</dbReference>
<keyword evidence="6 10" id="KW-0833">Ubl conjugation pathway</keyword>
<dbReference type="OrthoDB" id="26387at2759"/>
<evidence type="ECO:0000256" key="1">
    <source>
        <dbReference type="ARBA" id="ARBA00000900"/>
    </source>
</evidence>
<dbReference type="GO" id="GO:1900735">
    <property type="term" value="P:positive regulation of flocculation"/>
    <property type="evidence" value="ECO:0007669"/>
    <property type="project" value="EnsemblFungi"/>
</dbReference>
<dbReference type="GO" id="GO:0071596">
    <property type="term" value="P:ubiquitin-dependent protein catabolic process via the N-end rule pathway"/>
    <property type="evidence" value="ECO:0007669"/>
    <property type="project" value="UniProtKB-UniRule"/>
</dbReference>
<evidence type="ECO:0000313" key="12">
    <source>
        <dbReference type="EMBL" id="EPX70460.1"/>
    </source>
</evidence>
<dbReference type="GO" id="GO:0005737">
    <property type="term" value="C:cytoplasm"/>
    <property type="evidence" value="ECO:0007669"/>
    <property type="project" value="TreeGrafter"/>
</dbReference>
<dbReference type="CDD" id="cd19673">
    <property type="entry name" value="UBR-box_UBR3"/>
    <property type="match status" value="1"/>
</dbReference>
<dbReference type="InterPro" id="IPR003126">
    <property type="entry name" value="Znf_UBR"/>
</dbReference>
<dbReference type="OMA" id="GEASYMC"/>
<dbReference type="GeneID" id="25033707"/>
<dbReference type="Gene3D" id="2.10.110.30">
    <property type="match status" value="1"/>
</dbReference>
<dbReference type="InterPro" id="IPR039164">
    <property type="entry name" value="UBR1-like"/>
</dbReference>
<dbReference type="Pfam" id="PF22960">
    <property type="entry name" value="WHD_UBR1"/>
    <property type="match status" value="1"/>
</dbReference>
<proteinExistence type="inferred from homology"/>
<dbReference type="PROSITE" id="PS51157">
    <property type="entry name" value="ZF_UBR"/>
    <property type="match status" value="1"/>
</dbReference>
<dbReference type="Pfam" id="PF02207">
    <property type="entry name" value="zf-UBR"/>
    <property type="match status" value="1"/>
</dbReference>
<evidence type="ECO:0000313" key="13">
    <source>
        <dbReference type="Proteomes" id="UP000016088"/>
    </source>
</evidence>
<dbReference type="SUPFAM" id="SSF46785">
    <property type="entry name" value="Winged helix' DNA-binding domain"/>
    <property type="match status" value="1"/>
</dbReference>
<dbReference type="InterPro" id="IPR055194">
    <property type="entry name" value="UBR1-like_WH"/>
</dbReference>
<reference evidence="12 13" key="1">
    <citation type="journal article" date="2011" name="Science">
        <title>Comparative functional genomics of the fission yeasts.</title>
        <authorList>
            <person name="Rhind N."/>
            <person name="Chen Z."/>
            <person name="Yassour M."/>
            <person name="Thompson D.A."/>
            <person name="Haas B.J."/>
            <person name="Habib N."/>
            <person name="Wapinski I."/>
            <person name="Roy S."/>
            <person name="Lin M.F."/>
            <person name="Heiman D.I."/>
            <person name="Young S.K."/>
            <person name="Furuya K."/>
            <person name="Guo Y."/>
            <person name="Pidoux A."/>
            <person name="Chen H.M."/>
            <person name="Robbertse B."/>
            <person name="Goldberg J.M."/>
            <person name="Aoki K."/>
            <person name="Bayne E.H."/>
            <person name="Berlin A.M."/>
            <person name="Desjardins C.A."/>
            <person name="Dobbs E."/>
            <person name="Dukaj L."/>
            <person name="Fan L."/>
            <person name="FitzGerald M.G."/>
            <person name="French C."/>
            <person name="Gujja S."/>
            <person name="Hansen K."/>
            <person name="Keifenheim D."/>
            <person name="Levin J.Z."/>
            <person name="Mosher R.A."/>
            <person name="Mueller C.A."/>
            <person name="Pfiffner J."/>
            <person name="Priest M."/>
            <person name="Russ C."/>
            <person name="Smialowska A."/>
            <person name="Swoboda P."/>
            <person name="Sykes S.M."/>
            <person name="Vaughn M."/>
            <person name="Vengrova S."/>
            <person name="Yoder R."/>
            <person name="Zeng Q."/>
            <person name="Allshire R."/>
            <person name="Baulcombe D."/>
            <person name="Birren B.W."/>
            <person name="Brown W."/>
            <person name="Ekwall K."/>
            <person name="Kellis M."/>
            <person name="Leatherwood J."/>
            <person name="Levin H."/>
            <person name="Margalit H."/>
            <person name="Martienssen R."/>
            <person name="Nieduszynski C.A."/>
            <person name="Spatafora J.W."/>
            <person name="Friedman N."/>
            <person name="Dalgaard J.Z."/>
            <person name="Baumann P."/>
            <person name="Niki H."/>
            <person name="Regev A."/>
            <person name="Nusbaum C."/>
        </authorList>
    </citation>
    <scope>NUCLEOTIDE SEQUENCE [LARGE SCALE GENOMIC DNA]</scope>
    <source>
        <strain evidence="13">yFS286</strain>
    </source>
</reference>
<protein>
    <recommendedName>
        <fullName evidence="10">E3 ubiquitin-protein ligase</fullName>
        <ecNumber evidence="10">2.3.2.27</ecNumber>
    </recommendedName>
</protein>
<comment type="function">
    <text evidence="10">Ubiquitin ligase protein which is a component of the N-end rule pathway. Recognizes and binds to proteins bearing specific N-terminal residues that are destabilizing according to the N-end rule, leading to their ubiquitination and subsequent degradation.</text>
</comment>
<evidence type="ECO:0000256" key="6">
    <source>
        <dbReference type="ARBA" id="ARBA00022786"/>
    </source>
</evidence>
<evidence type="ECO:0000256" key="5">
    <source>
        <dbReference type="ARBA" id="ARBA00022771"/>
    </source>
</evidence>
<keyword evidence="5 10" id="KW-0863">Zinc-finger</keyword>
<dbReference type="eggNOG" id="KOG1140">
    <property type="taxonomic scope" value="Eukaryota"/>
</dbReference>
<keyword evidence="4 10" id="KW-0479">Metal-binding</keyword>
<evidence type="ECO:0000256" key="8">
    <source>
        <dbReference type="ARBA" id="ARBA00046341"/>
    </source>
</evidence>
<dbReference type="RefSeq" id="XP_013020791.1">
    <property type="nucleotide sequence ID" value="XM_013165337.1"/>
</dbReference>
<dbReference type="Pfam" id="PF18995">
    <property type="entry name" value="PRT6_C"/>
    <property type="match status" value="1"/>
</dbReference>
<keyword evidence="3 10" id="KW-0808">Transferase</keyword>
<comment type="catalytic activity">
    <reaction evidence="1 10">
        <text>S-ubiquitinyl-[E2 ubiquitin-conjugating enzyme]-L-cysteine + [acceptor protein]-L-lysine = [E2 ubiquitin-conjugating enzyme]-L-cysteine + N(6)-ubiquitinyl-[acceptor protein]-L-lysine.</text>
        <dbReference type="EC" id="2.3.2.27"/>
    </reaction>
</comment>
<dbReference type="EMBL" id="KE503208">
    <property type="protein sequence ID" value="EPX70460.1"/>
    <property type="molecule type" value="Genomic_DNA"/>
</dbReference>
<evidence type="ECO:0000256" key="9">
    <source>
        <dbReference type="PROSITE-ProRule" id="PRU00508"/>
    </source>
</evidence>
<dbReference type="InterPro" id="IPR044046">
    <property type="entry name" value="E3_ligase_UBR-like_C"/>
</dbReference>
<comment type="similarity">
    <text evidence="8 10">Belongs to the E3 ubiquitin-protein ligase UBR1-like family.</text>
</comment>
<dbReference type="CDD" id="cd16482">
    <property type="entry name" value="RING-H2_UBR1-like"/>
    <property type="match status" value="1"/>
</dbReference>